<reference evidence="2 3" key="1">
    <citation type="submission" date="2017-10" db="EMBL/GenBank/DDBJ databases">
        <title>Extensive intraspecific genome diversity in a model arbuscular mycorrhizal fungus.</title>
        <authorList>
            <person name="Chen E.C.H."/>
            <person name="Morin E."/>
            <person name="Baudet D."/>
            <person name="Noel J."/>
            <person name="Ndikumana S."/>
            <person name="Charron P."/>
            <person name="St-Onge C."/>
            <person name="Giorgi J."/>
            <person name="Grigoriev I.V."/>
            <person name="Roux C."/>
            <person name="Martin F.M."/>
            <person name="Corradi N."/>
        </authorList>
    </citation>
    <scope>NUCLEOTIDE SEQUENCE [LARGE SCALE GENOMIC DNA]</scope>
    <source>
        <strain evidence="2 3">A1</strain>
    </source>
</reference>
<dbReference type="Proteomes" id="UP000232688">
    <property type="component" value="Unassembled WGS sequence"/>
</dbReference>
<dbReference type="VEuPathDB" id="FungiDB:RhiirA1_473597"/>
<evidence type="ECO:0000256" key="1">
    <source>
        <dbReference type="SAM" id="Coils"/>
    </source>
</evidence>
<feature type="coiled-coil region" evidence="1">
    <location>
        <begin position="36"/>
        <end position="77"/>
    </location>
</feature>
<accession>A0A2N0R0D0</accession>
<protein>
    <submittedName>
        <fullName evidence="2">Uncharacterized protein</fullName>
    </submittedName>
</protein>
<gene>
    <name evidence="2" type="ORF">RhiirA1_473597</name>
</gene>
<proteinExistence type="predicted"/>
<name>A0A2N0R0D0_9GLOM</name>
<dbReference type="AlphaFoldDB" id="A0A2N0R0D0"/>
<evidence type="ECO:0000313" key="2">
    <source>
        <dbReference type="EMBL" id="PKC56720.1"/>
    </source>
</evidence>
<reference evidence="2 3" key="2">
    <citation type="submission" date="2017-10" db="EMBL/GenBank/DDBJ databases">
        <title>Genome analyses suggest a sexual origin of heterokaryosis in a supposedly ancient asexual fungus.</title>
        <authorList>
            <person name="Corradi N."/>
            <person name="Sedzielewska K."/>
            <person name="Noel J."/>
            <person name="Charron P."/>
            <person name="Farinelli L."/>
            <person name="Marton T."/>
            <person name="Kruger M."/>
            <person name="Pelin A."/>
            <person name="Brachmann A."/>
            <person name="Corradi N."/>
        </authorList>
    </citation>
    <scope>NUCLEOTIDE SEQUENCE [LARGE SCALE GENOMIC DNA]</scope>
    <source>
        <strain evidence="2 3">A1</strain>
    </source>
</reference>
<sequence length="234" mass="26484">MTNKILDNSNIENVRVISMITKRGIKSEVKVENDELKDKNTEIPDLRRKFAELEAERAELKARNDELLKQAVEKNKMRNARVESRDGNELEARLVIVEGVTSVAEQPQNDIQNDTPEVTVSAVDVPEGNDVVPEVLPEVVTVPANSKSSEEKEMDKFLDETHKKNVCDEIRQCDKEKKLLPQTTMSLLRHLLRTTYHTKTITCTDGEDVPSDEISGLDRNQATEQAITSFVFSH</sequence>
<dbReference type="EMBL" id="LLXH01002052">
    <property type="protein sequence ID" value="PKC56720.1"/>
    <property type="molecule type" value="Genomic_DNA"/>
</dbReference>
<keyword evidence="1" id="KW-0175">Coiled coil</keyword>
<organism evidence="2 3">
    <name type="scientific">Rhizophagus irregularis</name>
    <dbReference type="NCBI Taxonomy" id="588596"/>
    <lineage>
        <taxon>Eukaryota</taxon>
        <taxon>Fungi</taxon>
        <taxon>Fungi incertae sedis</taxon>
        <taxon>Mucoromycota</taxon>
        <taxon>Glomeromycotina</taxon>
        <taxon>Glomeromycetes</taxon>
        <taxon>Glomerales</taxon>
        <taxon>Glomeraceae</taxon>
        <taxon>Rhizophagus</taxon>
    </lineage>
</organism>
<dbReference type="VEuPathDB" id="FungiDB:FUN_024737"/>
<comment type="caution">
    <text evidence="2">The sequence shown here is derived from an EMBL/GenBank/DDBJ whole genome shotgun (WGS) entry which is preliminary data.</text>
</comment>
<evidence type="ECO:0000313" key="3">
    <source>
        <dbReference type="Proteomes" id="UP000232688"/>
    </source>
</evidence>